<organism evidence="1 2">
    <name type="scientific">Lysobacter arenosi</name>
    <dbReference type="NCBI Taxonomy" id="2795387"/>
    <lineage>
        <taxon>Bacteria</taxon>
        <taxon>Pseudomonadati</taxon>
        <taxon>Pseudomonadota</taxon>
        <taxon>Gammaproteobacteria</taxon>
        <taxon>Lysobacterales</taxon>
        <taxon>Lysobacteraceae</taxon>
        <taxon>Lysobacter</taxon>
    </lineage>
</organism>
<name>A0ABX7RD25_9GAMM</name>
<proteinExistence type="predicted"/>
<gene>
    <name evidence="1" type="ORF">HIV01_003500</name>
</gene>
<sequence>MRKPKTPPTIDELQKRLAEVHGHNRELIDINEELLALMAKWREVTETLLAAFAAEGSKSAAKFLLSMRIQRARLESKERT</sequence>
<dbReference type="RefSeq" id="WP_200604966.1">
    <property type="nucleotide sequence ID" value="NZ_CP071517.1"/>
</dbReference>
<protein>
    <submittedName>
        <fullName evidence="1">Uncharacterized protein</fullName>
    </submittedName>
</protein>
<evidence type="ECO:0000313" key="2">
    <source>
        <dbReference type="Proteomes" id="UP000663400"/>
    </source>
</evidence>
<keyword evidence="2" id="KW-1185">Reference proteome</keyword>
<evidence type="ECO:0000313" key="1">
    <source>
        <dbReference type="EMBL" id="QSX75610.1"/>
    </source>
</evidence>
<reference evidence="1 2" key="1">
    <citation type="submission" date="2021-02" db="EMBL/GenBank/DDBJ databases">
        <title>Lysobacter arenosi sp. nov., isolated from soil of gangwondo yeongwol, south Korea.</title>
        <authorList>
            <person name="Kim K.R."/>
            <person name="Kim K.H."/>
            <person name="Jeon C.O."/>
        </authorList>
    </citation>
    <scope>NUCLEOTIDE SEQUENCE [LARGE SCALE GENOMIC DNA]</scope>
    <source>
        <strain evidence="1 2">R7</strain>
    </source>
</reference>
<accession>A0ABX7RD25</accession>
<dbReference type="Proteomes" id="UP000663400">
    <property type="component" value="Chromosome"/>
</dbReference>
<dbReference type="EMBL" id="CP071517">
    <property type="protein sequence ID" value="QSX75610.1"/>
    <property type="molecule type" value="Genomic_DNA"/>
</dbReference>